<feature type="compositionally biased region" description="Acidic residues" evidence="1">
    <location>
        <begin position="274"/>
        <end position="287"/>
    </location>
</feature>
<keyword evidence="3" id="KW-1185">Reference proteome</keyword>
<feature type="compositionally biased region" description="Basic and acidic residues" evidence="1">
    <location>
        <begin position="572"/>
        <end position="629"/>
    </location>
</feature>
<proteinExistence type="predicted"/>
<feature type="compositionally biased region" description="Basic and acidic residues" evidence="1">
    <location>
        <begin position="298"/>
        <end position="312"/>
    </location>
</feature>
<feature type="compositionally biased region" description="Basic residues" evidence="1">
    <location>
        <begin position="559"/>
        <end position="571"/>
    </location>
</feature>
<dbReference type="Proteomes" id="UP000241769">
    <property type="component" value="Unassembled WGS sequence"/>
</dbReference>
<feature type="compositionally biased region" description="Polar residues" evidence="1">
    <location>
        <begin position="428"/>
        <end position="437"/>
    </location>
</feature>
<feature type="region of interest" description="Disordered" evidence="1">
    <location>
        <begin position="262"/>
        <end position="312"/>
    </location>
</feature>
<comment type="caution">
    <text evidence="2">The sequence shown here is derived from an EMBL/GenBank/DDBJ whole genome shotgun (WGS) entry which is preliminary data.</text>
</comment>
<accession>A0A2P6NJY8</accession>
<feature type="compositionally biased region" description="Polar residues" evidence="1">
    <location>
        <begin position="288"/>
        <end position="297"/>
    </location>
</feature>
<organism evidence="2 3">
    <name type="scientific">Planoprotostelium fungivorum</name>
    <dbReference type="NCBI Taxonomy" id="1890364"/>
    <lineage>
        <taxon>Eukaryota</taxon>
        <taxon>Amoebozoa</taxon>
        <taxon>Evosea</taxon>
        <taxon>Variosea</taxon>
        <taxon>Cavosteliida</taxon>
        <taxon>Cavosteliaceae</taxon>
        <taxon>Planoprotostelium</taxon>
    </lineage>
</organism>
<feature type="compositionally biased region" description="Basic and acidic residues" evidence="1">
    <location>
        <begin position="742"/>
        <end position="777"/>
    </location>
</feature>
<reference evidence="2 3" key="1">
    <citation type="journal article" date="2018" name="Genome Biol. Evol.">
        <title>Multiple Roots of Fruiting Body Formation in Amoebozoa.</title>
        <authorList>
            <person name="Hillmann F."/>
            <person name="Forbes G."/>
            <person name="Novohradska S."/>
            <person name="Ferling I."/>
            <person name="Riege K."/>
            <person name="Groth M."/>
            <person name="Westermann M."/>
            <person name="Marz M."/>
            <person name="Spaller T."/>
            <person name="Winckler T."/>
            <person name="Schaap P."/>
            <person name="Glockner G."/>
        </authorList>
    </citation>
    <scope>NUCLEOTIDE SEQUENCE [LARGE SCALE GENOMIC DNA]</scope>
    <source>
        <strain evidence="2 3">Jena</strain>
    </source>
</reference>
<dbReference type="InParanoid" id="A0A2P6NJY8"/>
<feature type="compositionally biased region" description="Basic and acidic residues" evidence="1">
    <location>
        <begin position="444"/>
        <end position="456"/>
    </location>
</feature>
<gene>
    <name evidence="2" type="ORF">PROFUN_08439</name>
</gene>
<feature type="region of interest" description="Disordered" evidence="1">
    <location>
        <begin position="559"/>
        <end position="827"/>
    </location>
</feature>
<feature type="compositionally biased region" description="Basic and acidic residues" evidence="1">
    <location>
        <begin position="785"/>
        <end position="827"/>
    </location>
</feature>
<protein>
    <submittedName>
        <fullName evidence="2">Uncharacterized protein</fullName>
    </submittedName>
</protein>
<feature type="region of interest" description="Disordered" evidence="1">
    <location>
        <begin position="404"/>
        <end position="475"/>
    </location>
</feature>
<feature type="compositionally biased region" description="Basic and acidic residues" evidence="1">
    <location>
        <begin position="407"/>
        <end position="423"/>
    </location>
</feature>
<evidence type="ECO:0000313" key="2">
    <source>
        <dbReference type="EMBL" id="PRP84239.1"/>
    </source>
</evidence>
<dbReference type="EMBL" id="MDYQ01000067">
    <property type="protein sequence ID" value="PRP84239.1"/>
    <property type="molecule type" value="Genomic_DNA"/>
</dbReference>
<dbReference type="AlphaFoldDB" id="A0A2P6NJY8"/>
<name>A0A2P6NJY8_9EUKA</name>
<evidence type="ECO:0000256" key="1">
    <source>
        <dbReference type="SAM" id="MobiDB-lite"/>
    </source>
</evidence>
<evidence type="ECO:0000313" key="3">
    <source>
        <dbReference type="Proteomes" id="UP000241769"/>
    </source>
</evidence>
<sequence length="877" mass="104719">MGVTVAPCNDLYVTCSLPREFSSGVNGNNAGPYWLWKFHGLRRHGVGEGDRNKRHTAQRRTHTRTRKMRVYRKKNTKRSRKVYEDSSDDELEHGVSWDQKQWNVWIEELLVFVNEVNPTDERLFSTERHLLPGLRDSVRRVTERITEDMSSPFCYLYKGKFLPAAKADGLYWKPSQGATPTGRNLLKRYFYTNTPWGLRVRRQVTWLNGSDDWTFIDYRSSTDVKTTLDRLRGPEDFDWHELVKRVAEHKIHKAEARKMRRTGRRKIIPKLEETSSEEEPILDETASENEQTSPLSSQEEHRDGDRATDALNDFKPDLGMIIVKEEDGSLYTEMFGAPPLSPICEDENVIESLQSFLMRSAESLSPLSETCGSGSDDEPSYPCWFDMDFLARANAELERTQIVPFMDHQEHSRPEAGPNERSRLHPPQKSNVPAQGNQRRKNRPAYDLEKEREANRQRRLKQATFNASSDPIVPNRTLSRETANTVTPAISGLSTSIPSTMKKKQGVVQHPKQLSELQRNRLNEEYMKEGREDISLSLKKVLSVELDLPMKRINGWLLSKRRKTKRKKRGERKRDGNKREEEKLDEKKREGWKREENKRDENKREKNKELARQEEERREEERRREENKRKENKRKENKRGERKREENKREESKREENKREENKREESNREENKREENKRKENKREENKRGERKREENKREERKREENKRKESKREEKKREENKRKESKREEKKREKSKRKESKREESKREESKREEKKREGAKEARKRSEEEKLREQLKRRREVRRNTIKEREAQARADEEKREEERDKREEEKKTSEERGEREEKRARAVERLIMVTEIVGQQANMMKLTSGGDREEMMLQMEIQKRIVQQIRSGM</sequence>
<feature type="compositionally biased region" description="Basic and acidic residues" evidence="1">
    <location>
        <begin position="638"/>
        <end position="734"/>
    </location>
</feature>